<evidence type="ECO:0000313" key="2">
    <source>
        <dbReference type="Proteomes" id="UP000478995"/>
    </source>
</evidence>
<reference evidence="1 2" key="1">
    <citation type="submission" date="2019-04" db="EMBL/GenBank/DDBJ databases">
        <title>Genome sequencing of Clostridium botulinum Groups I-IV and Clostridium butyricum.</title>
        <authorList>
            <person name="Brunt J."/>
            <person name="Van Vliet A.H.M."/>
            <person name="Stringer S.C."/>
            <person name="Carter A.T."/>
            <person name="Peck M.W."/>
        </authorList>
    </citation>
    <scope>NUCLEOTIDE SEQUENCE [LARGE SCALE GENOMIC DNA]</scope>
    <source>
        <strain evidence="1 2">IFR 18/037</strain>
    </source>
</reference>
<gene>
    <name evidence="1" type="ORF">FC794_18175</name>
</gene>
<dbReference type="Proteomes" id="UP000478995">
    <property type="component" value="Unassembled WGS sequence"/>
</dbReference>
<organism evidence="1 2">
    <name type="scientific">Clostridium botulinum</name>
    <dbReference type="NCBI Taxonomy" id="1491"/>
    <lineage>
        <taxon>Bacteria</taxon>
        <taxon>Bacillati</taxon>
        <taxon>Bacillota</taxon>
        <taxon>Clostridia</taxon>
        <taxon>Eubacteriales</taxon>
        <taxon>Clostridiaceae</taxon>
        <taxon>Clostridium</taxon>
    </lineage>
</organism>
<dbReference type="EMBL" id="SWOY01000013">
    <property type="protein sequence ID" value="NFG18662.1"/>
    <property type="molecule type" value="Genomic_DNA"/>
</dbReference>
<protein>
    <submittedName>
        <fullName evidence="1">Uncharacterized protein</fullName>
    </submittedName>
</protein>
<proteinExistence type="predicted"/>
<name>A0A6B3WY27_CLOBO</name>
<dbReference type="RefSeq" id="WP_012704509.1">
    <property type="nucleotide sequence ID" value="NZ_CP013847.1"/>
</dbReference>
<dbReference type="AlphaFoldDB" id="A0A6B3WY27"/>
<comment type="caution">
    <text evidence="1">The sequence shown here is derived from an EMBL/GenBank/DDBJ whole genome shotgun (WGS) entry which is preliminary data.</text>
</comment>
<sequence>MEEQIKKIKFCDDCEKHQCKTHYDGEGDRIDRVFCEELNRIVYQYSDDWDKADIPNDCPLSL</sequence>
<evidence type="ECO:0000313" key="1">
    <source>
        <dbReference type="EMBL" id="NFG18662.1"/>
    </source>
</evidence>
<accession>A0A6B3WY27</accession>